<keyword evidence="3" id="KW-1185">Reference proteome</keyword>
<protein>
    <submittedName>
        <fullName evidence="2">Uncharacterized protein</fullName>
    </submittedName>
</protein>
<sequence>MPGTLAQTIQYGKEEKPFIEAHGASNGLALEKSRKSSEIEGRQQSMDGPETDRSNGVSRFTDSYFSNPAGVGRISRLPSHAGGRGQRTWVQGMKNEGEGGGAKKMT</sequence>
<name>C0NY80_AJECG</name>
<dbReference type="GeneID" id="69040890"/>
<evidence type="ECO:0000256" key="1">
    <source>
        <dbReference type="SAM" id="MobiDB-lite"/>
    </source>
</evidence>
<evidence type="ECO:0000313" key="2">
    <source>
        <dbReference type="EMBL" id="EEH03748.1"/>
    </source>
</evidence>
<dbReference type="EMBL" id="GG663376">
    <property type="protein sequence ID" value="EEH03748.1"/>
    <property type="molecule type" value="Genomic_DNA"/>
</dbReference>
<organism evidence="2 3">
    <name type="scientific">Ajellomyces capsulatus (strain G186AR / H82 / ATCC MYA-2454 / RMSCC 2432)</name>
    <name type="common">Darling's disease fungus</name>
    <name type="synonym">Histoplasma capsulatum</name>
    <dbReference type="NCBI Taxonomy" id="447093"/>
    <lineage>
        <taxon>Eukaryota</taxon>
        <taxon>Fungi</taxon>
        <taxon>Dikarya</taxon>
        <taxon>Ascomycota</taxon>
        <taxon>Pezizomycotina</taxon>
        <taxon>Eurotiomycetes</taxon>
        <taxon>Eurotiomycetidae</taxon>
        <taxon>Onygenales</taxon>
        <taxon>Ajellomycetaceae</taxon>
        <taxon>Histoplasma</taxon>
    </lineage>
</organism>
<reference evidence="2" key="1">
    <citation type="submission" date="2009-02" db="EMBL/GenBank/DDBJ databases">
        <title>The Genome Sequence of Ajellomyces capsulatus strain G186AR.</title>
        <authorList>
            <consortium name="The Broad Institute Genome Sequencing Platform"/>
            <person name="Champion M."/>
            <person name="Cuomo C."/>
            <person name="Ma L.-J."/>
            <person name="Henn M.R."/>
            <person name="Sil A."/>
            <person name="Goldman B."/>
            <person name="Young S.K."/>
            <person name="Kodira C.D."/>
            <person name="Zeng Q."/>
            <person name="Koehrsen M."/>
            <person name="Alvarado L."/>
            <person name="Berlin A."/>
            <person name="Borenstein D."/>
            <person name="Chen Z."/>
            <person name="Engels R."/>
            <person name="Freedman E."/>
            <person name="Gellesch M."/>
            <person name="Goldberg J."/>
            <person name="Griggs A."/>
            <person name="Gujja S."/>
            <person name="Heiman D."/>
            <person name="Hepburn T."/>
            <person name="Howarth C."/>
            <person name="Jen D."/>
            <person name="Larson L."/>
            <person name="Lewis B."/>
            <person name="Mehta T."/>
            <person name="Park D."/>
            <person name="Pearson M."/>
            <person name="Roberts A."/>
            <person name="Saif S."/>
            <person name="Shea T."/>
            <person name="Shenoy N."/>
            <person name="Sisk P."/>
            <person name="Stolte C."/>
            <person name="Sykes S."/>
            <person name="Walk T."/>
            <person name="White J."/>
            <person name="Yandava C."/>
            <person name="Klein B."/>
            <person name="McEwen J.G."/>
            <person name="Puccia R."/>
            <person name="Goldman G.H."/>
            <person name="Felipe M.S."/>
            <person name="Nino-Vega G."/>
            <person name="San-Blas G."/>
            <person name="Taylor J."/>
            <person name="Mendoza L."/>
            <person name="Galagan J."/>
            <person name="Nusbaum C."/>
            <person name="Birren B."/>
        </authorList>
    </citation>
    <scope>NUCLEOTIDE SEQUENCE</scope>
    <source>
        <strain evidence="2">G186AR</strain>
    </source>
</reference>
<evidence type="ECO:0000313" key="3">
    <source>
        <dbReference type="Proteomes" id="UP000001631"/>
    </source>
</evidence>
<gene>
    <name evidence="2" type="ORF">HCBG_07874</name>
</gene>
<accession>C0NY80</accession>
<feature type="region of interest" description="Disordered" evidence="1">
    <location>
        <begin position="16"/>
        <end position="106"/>
    </location>
</feature>
<feature type="compositionally biased region" description="Polar residues" evidence="1">
    <location>
        <begin position="54"/>
        <end position="66"/>
    </location>
</feature>
<feature type="compositionally biased region" description="Basic and acidic residues" evidence="1">
    <location>
        <begin position="31"/>
        <end position="41"/>
    </location>
</feature>
<dbReference type="RefSeq" id="XP_045284229.1">
    <property type="nucleotide sequence ID" value="XM_045434923.1"/>
</dbReference>
<dbReference type="AlphaFoldDB" id="C0NY80"/>
<dbReference type="HOGENOM" id="CLU_2222449_0_0_1"/>
<proteinExistence type="predicted"/>
<dbReference type="Proteomes" id="UP000001631">
    <property type="component" value="Unassembled WGS sequence"/>
</dbReference>
<dbReference type="InParanoid" id="C0NY80"/>